<evidence type="ECO:0000256" key="3">
    <source>
        <dbReference type="ARBA" id="ARBA00013194"/>
    </source>
</evidence>
<dbReference type="InterPro" id="IPR027304">
    <property type="entry name" value="Trigger_fact/SurA_dom_sf"/>
</dbReference>
<keyword evidence="4 5" id="KW-0697">Rotamase</keyword>
<dbReference type="AlphaFoldDB" id="A0A1R3W5N0"/>
<evidence type="ECO:0000313" key="8">
    <source>
        <dbReference type="EMBL" id="SIT73107.1"/>
    </source>
</evidence>
<dbReference type="OrthoDB" id="14196at2"/>
<evidence type="ECO:0000313" key="9">
    <source>
        <dbReference type="Proteomes" id="UP000223759"/>
    </source>
</evidence>
<feature type="signal peptide" evidence="6">
    <location>
        <begin position="1"/>
        <end position="30"/>
    </location>
</feature>
<comment type="similarity">
    <text evidence="2">Belongs to the PpiC/parvulin rotamase family.</text>
</comment>
<dbReference type="PANTHER" id="PTHR47245:SF2">
    <property type="entry name" value="PEPTIDYL-PROLYL CIS-TRANS ISOMERASE HP_0175-RELATED"/>
    <property type="match status" value="1"/>
</dbReference>
<reference evidence="8 9" key="1">
    <citation type="submission" date="2017-01" db="EMBL/GenBank/DDBJ databases">
        <authorList>
            <person name="Mah S.A."/>
            <person name="Swanson W.J."/>
            <person name="Moy G.W."/>
            <person name="Vacquier V.D."/>
        </authorList>
    </citation>
    <scope>NUCLEOTIDE SEQUENCE [LARGE SCALE GENOMIC DNA]</scope>
    <source>
        <strain evidence="8 9">M9</strain>
    </source>
</reference>
<keyword evidence="9" id="KW-1185">Reference proteome</keyword>
<sequence length="270" mass="29898">MKRWPLGLILGGVVSALALSLMGCGNNDTAAFTDPGPQVAKVNDAVISRWAVEDLIARQGPMARVSRDDALEELIDMVLLRQAAERRGLDEDLEIQRQLDQLRTNVLANHYVQRFMDEQDFTETALRAEYEAQIAAAGDEEFRARHILVDDADLAAELIAQLGAGADFVALAGEHSTDTTADRGGDLGWFQLDMMVTEFAEALAQLSPGQVTAEPVQSRFGWHVIELQETRALDLPAFEEVIEALQQILANRALQSELELLRQRATIERY</sequence>
<evidence type="ECO:0000256" key="1">
    <source>
        <dbReference type="ARBA" id="ARBA00000971"/>
    </source>
</evidence>
<dbReference type="STRING" id="233100.SAMN05216526_1809"/>
<dbReference type="PANTHER" id="PTHR47245">
    <property type="entry name" value="PEPTIDYLPROLYL ISOMERASE"/>
    <property type="match status" value="1"/>
</dbReference>
<name>A0A1R3W5N0_9GAMM</name>
<organism evidence="8 9">
    <name type="scientific">Ectothiorhodosinus mongolicus</name>
    <dbReference type="NCBI Taxonomy" id="233100"/>
    <lineage>
        <taxon>Bacteria</taxon>
        <taxon>Pseudomonadati</taxon>
        <taxon>Pseudomonadota</taxon>
        <taxon>Gammaproteobacteria</taxon>
        <taxon>Chromatiales</taxon>
        <taxon>Ectothiorhodospiraceae</taxon>
        <taxon>Ectothiorhodosinus</taxon>
    </lineage>
</organism>
<evidence type="ECO:0000256" key="5">
    <source>
        <dbReference type="PROSITE-ProRule" id="PRU00278"/>
    </source>
</evidence>
<keyword evidence="6" id="KW-0732">Signal</keyword>
<evidence type="ECO:0000259" key="7">
    <source>
        <dbReference type="PROSITE" id="PS50198"/>
    </source>
</evidence>
<dbReference type="PROSITE" id="PS51257">
    <property type="entry name" value="PROKAR_LIPOPROTEIN"/>
    <property type="match status" value="1"/>
</dbReference>
<dbReference type="GO" id="GO:0003755">
    <property type="term" value="F:peptidyl-prolyl cis-trans isomerase activity"/>
    <property type="evidence" value="ECO:0007669"/>
    <property type="project" value="UniProtKB-KW"/>
</dbReference>
<keyword evidence="5 8" id="KW-0413">Isomerase</keyword>
<dbReference type="Pfam" id="PF00639">
    <property type="entry name" value="Rotamase"/>
    <property type="match status" value="1"/>
</dbReference>
<dbReference type="EC" id="5.2.1.8" evidence="3"/>
<gene>
    <name evidence="8" type="ORF">SAMN05216526_1809</name>
</gene>
<dbReference type="SUPFAM" id="SSF109998">
    <property type="entry name" value="Triger factor/SurA peptide-binding domain-like"/>
    <property type="match status" value="1"/>
</dbReference>
<dbReference type="PROSITE" id="PS50198">
    <property type="entry name" value="PPIC_PPIASE_2"/>
    <property type="match status" value="1"/>
</dbReference>
<dbReference type="RefSeq" id="WP_076756186.1">
    <property type="nucleotide sequence ID" value="NZ_CP023018.1"/>
</dbReference>
<protein>
    <recommendedName>
        <fullName evidence="3">peptidylprolyl isomerase</fullName>
        <ecNumber evidence="3">5.2.1.8</ecNumber>
    </recommendedName>
</protein>
<dbReference type="SUPFAM" id="SSF54534">
    <property type="entry name" value="FKBP-like"/>
    <property type="match status" value="1"/>
</dbReference>
<feature type="chain" id="PRO_5012978019" description="peptidylprolyl isomerase" evidence="6">
    <location>
        <begin position="31"/>
        <end position="270"/>
    </location>
</feature>
<evidence type="ECO:0000256" key="2">
    <source>
        <dbReference type="ARBA" id="ARBA00007656"/>
    </source>
</evidence>
<evidence type="ECO:0000256" key="4">
    <source>
        <dbReference type="ARBA" id="ARBA00023110"/>
    </source>
</evidence>
<dbReference type="InterPro" id="IPR000297">
    <property type="entry name" value="PPIase_PpiC"/>
</dbReference>
<dbReference type="EMBL" id="FTPK01000003">
    <property type="protein sequence ID" value="SIT73107.1"/>
    <property type="molecule type" value="Genomic_DNA"/>
</dbReference>
<feature type="domain" description="PpiC" evidence="7">
    <location>
        <begin position="139"/>
        <end position="229"/>
    </location>
</feature>
<accession>A0A1R3W5N0</accession>
<proteinExistence type="inferred from homology"/>
<dbReference type="Gene3D" id="3.10.50.40">
    <property type="match status" value="1"/>
</dbReference>
<dbReference type="InterPro" id="IPR050245">
    <property type="entry name" value="PrsA_foldase"/>
</dbReference>
<comment type="catalytic activity">
    <reaction evidence="1">
        <text>[protein]-peptidylproline (omega=180) = [protein]-peptidylproline (omega=0)</text>
        <dbReference type="Rhea" id="RHEA:16237"/>
        <dbReference type="Rhea" id="RHEA-COMP:10747"/>
        <dbReference type="Rhea" id="RHEA-COMP:10748"/>
        <dbReference type="ChEBI" id="CHEBI:83833"/>
        <dbReference type="ChEBI" id="CHEBI:83834"/>
        <dbReference type="EC" id="5.2.1.8"/>
    </reaction>
</comment>
<dbReference type="Proteomes" id="UP000223759">
    <property type="component" value="Unassembled WGS sequence"/>
</dbReference>
<evidence type="ECO:0000256" key="6">
    <source>
        <dbReference type="SAM" id="SignalP"/>
    </source>
</evidence>
<dbReference type="InterPro" id="IPR046357">
    <property type="entry name" value="PPIase_dom_sf"/>
</dbReference>